<dbReference type="EMBL" id="QNRF01000006">
    <property type="protein sequence ID" value="RBO82327.1"/>
    <property type="molecule type" value="Genomic_DNA"/>
</dbReference>
<evidence type="ECO:0000256" key="2">
    <source>
        <dbReference type="ARBA" id="ARBA00022630"/>
    </source>
</evidence>
<dbReference type="InterPro" id="IPR012349">
    <property type="entry name" value="Split_barrel_FMN-bd"/>
</dbReference>
<dbReference type="GO" id="GO:0010181">
    <property type="term" value="F:FMN binding"/>
    <property type="evidence" value="ECO:0007669"/>
    <property type="project" value="InterPro"/>
</dbReference>
<evidence type="ECO:0000259" key="5">
    <source>
        <dbReference type="SMART" id="SM00903"/>
    </source>
</evidence>
<feature type="domain" description="Flavin reductase like" evidence="5">
    <location>
        <begin position="19"/>
        <end position="174"/>
    </location>
</feature>
<evidence type="ECO:0000256" key="4">
    <source>
        <dbReference type="ARBA" id="ARBA00038054"/>
    </source>
</evidence>
<evidence type="ECO:0000256" key="3">
    <source>
        <dbReference type="ARBA" id="ARBA00022643"/>
    </source>
</evidence>
<comment type="similarity">
    <text evidence="4">Belongs to the flavoredoxin family.</text>
</comment>
<organism evidence="6 7">
    <name type="scientific">Marinomonas aquiplantarum</name>
    <dbReference type="NCBI Taxonomy" id="491951"/>
    <lineage>
        <taxon>Bacteria</taxon>
        <taxon>Pseudomonadati</taxon>
        <taxon>Pseudomonadota</taxon>
        <taxon>Gammaproteobacteria</taxon>
        <taxon>Oceanospirillales</taxon>
        <taxon>Oceanospirillaceae</taxon>
        <taxon>Marinomonas</taxon>
    </lineage>
</organism>
<dbReference type="OrthoDB" id="9794638at2"/>
<dbReference type="AlphaFoldDB" id="A0A366CWX7"/>
<dbReference type="InterPro" id="IPR002563">
    <property type="entry name" value="Flavin_Rdtase-like_dom"/>
</dbReference>
<protein>
    <submittedName>
        <fullName evidence="6">Flavin reductase (DIM6/NTAB) family NADH-FMN oxidoreductase RutF</fullName>
    </submittedName>
</protein>
<dbReference type="Pfam" id="PF01613">
    <property type="entry name" value="Flavin_Reduct"/>
    <property type="match status" value="1"/>
</dbReference>
<comment type="cofactor">
    <cofactor evidence="1">
        <name>FMN</name>
        <dbReference type="ChEBI" id="CHEBI:58210"/>
    </cofactor>
</comment>
<keyword evidence="3" id="KW-0288">FMN</keyword>
<name>A0A366CWX7_9GAMM</name>
<gene>
    <name evidence="6" type="ORF">DFP76_106155</name>
</gene>
<dbReference type="GO" id="GO:0016646">
    <property type="term" value="F:oxidoreductase activity, acting on the CH-NH group of donors, NAD or NADP as acceptor"/>
    <property type="evidence" value="ECO:0007669"/>
    <property type="project" value="UniProtKB-ARBA"/>
</dbReference>
<accession>A0A366CWX7</accession>
<reference evidence="6 7" key="1">
    <citation type="submission" date="2018-06" db="EMBL/GenBank/DDBJ databases">
        <title>Genomic Encyclopedia of Type Strains, Phase III (KMG-III): the genomes of soil and plant-associated and newly described type strains.</title>
        <authorList>
            <person name="Whitman W."/>
        </authorList>
    </citation>
    <scope>NUCLEOTIDE SEQUENCE [LARGE SCALE GENOMIC DNA]</scope>
    <source>
        <strain evidence="6 7">CECT 7732</strain>
    </source>
</reference>
<dbReference type="SMART" id="SM00903">
    <property type="entry name" value="Flavin_Reduct"/>
    <property type="match status" value="1"/>
</dbReference>
<evidence type="ECO:0000256" key="1">
    <source>
        <dbReference type="ARBA" id="ARBA00001917"/>
    </source>
</evidence>
<keyword evidence="7" id="KW-1185">Reference proteome</keyword>
<evidence type="ECO:0000313" key="7">
    <source>
        <dbReference type="Proteomes" id="UP000252086"/>
    </source>
</evidence>
<dbReference type="Gene3D" id="2.30.110.10">
    <property type="entry name" value="Electron Transport, Fmn-binding Protein, Chain A"/>
    <property type="match status" value="1"/>
</dbReference>
<keyword evidence="2" id="KW-0285">Flavoprotein</keyword>
<dbReference type="PANTHER" id="PTHR33798">
    <property type="entry name" value="FLAVOPROTEIN OXYGENASE"/>
    <property type="match status" value="1"/>
</dbReference>
<dbReference type="Proteomes" id="UP000252086">
    <property type="component" value="Unassembled WGS sequence"/>
</dbReference>
<sequence length="202" mass="22691">MHYPFDQLSGTERYHLITQTVIPRPIAWIMTKNEDSSFNLAPFSYFTSLSSDPALLVVSIGNKNPETLKDTKRNLLREKECVLHIPSGELVNQVNDSAASLTYGESEVSKTGLELTDFAPNLPRIKAAKVAFHCRLFDVHSLAGTRFEAIYLEILNLYVEDELIQQKGERTYVNSKSLNPLARLGGNDYALLGETMTIKRPD</sequence>
<dbReference type="PANTHER" id="PTHR33798:SF5">
    <property type="entry name" value="FLAVIN REDUCTASE LIKE DOMAIN-CONTAINING PROTEIN"/>
    <property type="match status" value="1"/>
</dbReference>
<dbReference type="SUPFAM" id="SSF50475">
    <property type="entry name" value="FMN-binding split barrel"/>
    <property type="match status" value="1"/>
</dbReference>
<comment type="caution">
    <text evidence="6">The sequence shown here is derived from an EMBL/GenBank/DDBJ whole genome shotgun (WGS) entry which is preliminary data.</text>
</comment>
<evidence type="ECO:0000313" key="6">
    <source>
        <dbReference type="EMBL" id="RBO82327.1"/>
    </source>
</evidence>
<proteinExistence type="inferred from homology"/>
<dbReference type="RefSeq" id="WP_113874993.1">
    <property type="nucleotide sequence ID" value="NZ_QNRF01000006.1"/>
</dbReference>